<feature type="compositionally biased region" description="Low complexity" evidence="8">
    <location>
        <begin position="29"/>
        <end position="42"/>
    </location>
</feature>
<dbReference type="SMART" id="SM00066">
    <property type="entry name" value="GAL4"/>
    <property type="match status" value="1"/>
</dbReference>
<evidence type="ECO:0000256" key="1">
    <source>
        <dbReference type="ARBA" id="ARBA00004123"/>
    </source>
</evidence>
<keyword evidence="3" id="KW-0862">Zinc</keyword>
<evidence type="ECO:0000256" key="8">
    <source>
        <dbReference type="SAM" id="MobiDB-lite"/>
    </source>
</evidence>
<dbReference type="GO" id="GO:0003677">
    <property type="term" value="F:DNA binding"/>
    <property type="evidence" value="ECO:0007669"/>
    <property type="project" value="UniProtKB-KW"/>
</dbReference>
<keyword evidence="4" id="KW-0805">Transcription regulation</keyword>
<evidence type="ECO:0000256" key="6">
    <source>
        <dbReference type="ARBA" id="ARBA00023163"/>
    </source>
</evidence>
<dbReference type="GO" id="GO:0006351">
    <property type="term" value="P:DNA-templated transcription"/>
    <property type="evidence" value="ECO:0007669"/>
    <property type="project" value="InterPro"/>
</dbReference>
<feature type="region of interest" description="Disordered" evidence="8">
    <location>
        <begin position="810"/>
        <end position="829"/>
    </location>
</feature>
<feature type="region of interest" description="Disordered" evidence="8">
    <location>
        <begin position="137"/>
        <end position="173"/>
    </location>
</feature>
<comment type="caution">
    <text evidence="10">The sequence shown here is derived from an EMBL/GenBank/DDBJ whole genome shotgun (WGS) entry which is preliminary data.</text>
</comment>
<comment type="subcellular location">
    <subcellularLocation>
        <location evidence="1">Nucleus</location>
    </subcellularLocation>
</comment>
<keyword evidence="6" id="KW-0804">Transcription</keyword>
<name>A0A8H7RNK3_9FUNG</name>
<accession>A0A8H7RNK3</accession>
<dbReference type="Gene3D" id="4.10.240.10">
    <property type="entry name" value="Zn(2)-C6 fungal-type DNA-binding domain"/>
    <property type="match status" value="1"/>
</dbReference>
<feature type="domain" description="Zn(2)-C6 fungal-type" evidence="9">
    <location>
        <begin position="72"/>
        <end position="104"/>
    </location>
</feature>
<sequence>MTTPWRPFQGQTPNNNLLQQQQQHERQRGNNNDNSSASSNPSLPEMRFMPIAPFGGTAKNNNLPEKRRNNRACDECRRKKIKCQTADGARTCKNCIAYEKGCTYNTSMKKRGPPRGYIGLLENRLKRIEGLIDGISSTATTTDSSTKRPASDSNSSETDDQHADKRLKADDKQTVSERNTRWLLDKLKNSHLTSDGRFYSNYSMTHIINTDKFEQFKKKDLSNYGIDIQHSKNSDYFHMKRIESFDDRRKEQIRELLSLGVIKSRDAITNISDWIFKVAGIDQSLSDRLLKVYFAYIHPLLPVINKTAFLEEYRGIKATFPAATLLNAIYGASVRYINNCIKFNDWQRLDNGREWKFPHNFSEKLFQNLIVFVKGRYIPRLSTIQAILIAHNHSANVESWTSGWLLNCIVSYLHFFFFFTKNVFIKITHNLIGSSNGLHRSTAGWNISEQEKQTRRMVWASGYVLDRWFSAGTGRPLTVFDEDCDELHPSETVSLDEVMDTMTETDQHLPRFPSLDKHIAEKANDSSIPMYQPFVQLLKLSEILGRILQGLYSVKAKKHSAQYGCDAMVAYLDDELSKWRAALPPFLEIASAGERTMQSKEHHPLLSMSGLICMSYCTLLILLHRPFIEKESDNNKNSKMSPRSSLTICTSAAIRIVEVSEIMHYRDFLMVSWGFALYPLFTAALIHTYNCSNPDSIVSDVAKSNLVRALAVVDKLCILSPMTINMSNILKKVIALSPIFVNDPEFVAMVNIKKSPVDSKCLDRIGDPYSKPKNHATELLNETLNQQEEARSPPSNNETLPSNLDYQWFNNVPTRDKQDPSSSTAPPAWDEDWLNQLYTPTQANFNINNDEQNVSNTKPSIINPTIQQQYQEQPNKLNAHSIRQFGFGIDQIQQQMSESSTTSATTEQPYYKEVSSLNVSNDDTLSQSNTTSSAPSAALFEFSDFSFPYYYGTPMMNNMNAMPTNPVNSVPNGWTNNNNNNNSNLNINAIYQNDPSAFFRYHPDNPFWGIPSGMEVEDWQAYLLPHQQAKQRQQQQQQKEQLNE</sequence>
<dbReference type="Pfam" id="PF00172">
    <property type="entry name" value="Zn_clus"/>
    <property type="match status" value="1"/>
</dbReference>
<dbReference type="CDD" id="cd12148">
    <property type="entry name" value="fungal_TF_MHR"/>
    <property type="match status" value="1"/>
</dbReference>
<dbReference type="GO" id="GO:0000981">
    <property type="term" value="F:DNA-binding transcription factor activity, RNA polymerase II-specific"/>
    <property type="evidence" value="ECO:0007669"/>
    <property type="project" value="InterPro"/>
</dbReference>
<keyword evidence="5" id="KW-0238">DNA-binding</keyword>
<dbReference type="PANTHER" id="PTHR31313:SF81">
    <property type="entry name" value="TY1 ENHANCER ACTIVATOR"/>
    <property type="match status" value="1"/>
</dbReference>
<evidence type="ECO:0000256" key="3">
    <source>
        <dbReference type="ARBA" id="ARBA00022833"/>
    </source>
</evidence>
<feature type="compositionally biased region" description="Polar residues" evidence="8">
    <location>
        <begin position="793"/>
        <end position="805"/>
    </location>
</feature>
<dbReference type="PANTHER" id="PTHR31313">
    <property type="entry name" value="TY1 ENHANCER ACTIVATOR"/>
    <property type="match status" value="1"/>
</dbReference>
<dbReference type="GO" id="GO:0005634">
    <property type="term" value="C:nucleus"/>
    <property type="evidence" value="ECO:0007669"/>
    <property type="project" value="UniProtKB-SubCell"/>
</dbReference>
<dbReference type="GO" id="GO:0008270">
    <property type="term" value="F:zinc ion binding"/>
    <property type="evidence" value="ECO:0007669"/>
    <property type="project" value="InterPro"/>
</dbReference>
<dbReference type="Proteomes" id="UP000650833">
    <property type="component" value="Unassembled WGS sequence"/>
</dbReference>
<evidence type="ECO:0000259" key="9">
    <source>
        <dbReference type="PROSITE" id="PS50048"/>
    </source>
</evidence>
<evidence type="ECO:0000313" key="10">
    <source>
        <dbReference type="EMBL" id="KAG2212986.1"/>
    </source>
</evidence>
<proteinExistence type="predicted"/>
<evidence type="ECO:0000256" key="5">
    <source>
        <dbReference type="ARBA" id="ARBA00023125"/>
    </source>
</evidence>
<reference evidence="10" key="1">
    <citation type="submission" date="2020-12" db="EMBL/GenBank/DDBJ databases">
        <title>Metabolic potential, ecology and presence of endohyphal bacteria is reflected in genomic diversity of Mucoromycotina.</title>
        <authorList>
            <person name="Muszewska A."/>
            <person name="Okrasinska A."/>
            <person name="Steczkiewicz K."/>
            <person name="Drgas O."/>
            <person name="Orlowska M."/>
            <person name="Perlinska-Lenart U."/>
            <person name="Aleksandrzak-Piekarczyk T."/>
            <person name="Szatraj K."/>
            <person name="Zielenkiewicz U."/>
            <person name="Pilsyk S."/>
            <person name="Malc E."/>
            <person name="Mieczkowski P."/>
            <person name="Kruszewska J.S."/>
            <person name="Biernat P."/>
            <person name="Pawlowska J."/>
        </authorList>
    </citation>
    <scope>NUCLEOTIDE SEQUENCE</scope>
    <source>
        <strain evidence="10">CBS 226.32</strain>
    </source>
</reference>
<keyword evidence="7" id="KW-0539">Nucleus</keyword>
<dbReference type="EMBL" id="JAEPRC010000041">
    <property type="protein sequence ID" value="KAG2212986.1"/>
    <property type="molecule type" value="Genomic_DNA"/>
</dbReference>
<dbReference type="SMART" id="SM00906">
    <property type="entry name" value="Fungal_trans"/>
    <property type="match status" value="1"/>
</dbReference>
<dbReference type="OrthoDB" id="4456959at2759"/>
<evidence type="ECO:0000256" key="4">
    <source>
        <dbReference type="ARBA" id="ARBA00023015"/>
    </source>
</evidence>
<dbReference type="AlphaFoldDB" id="A0A8H7RNK3"/>
<evidence type="ECO:0000313" key="11">
    <source>
        <dbReference type="Proteomes" id="UP000650833"/>
    </source>
</evidence>
<feature type="region of interest" description="Disordered" evidence="8">
    <location>
        <begin position="1"/>
        <end position="66"/>
    </location>
</feature>
<dbReference type="InterPro" id="IPR036864">
    <property type="entry name" value="Zn2-C6_fun-type_DNA-bd_sf"/>
</dbReference>
<gene>
    <name evidence="10" type="ORF">INT46_011487</name>
</gene>
<dbReference type="Pfam" id="PF04082">
    <property type="entry name" value="Fungal_trans"/>
    <property type="match status" value="1"/>
</dbReference>
<evidence type="ECO:0000256" key="7">
    <source>
        <dbReference type="ARBA" id="ARBA00023242"/>
    </source>
</evidence>
<keyword evidence="2" id="KW-0479">Metal-binding</keyword>
<dbReference type="CDD" id="cd00067">
    <property type="entry name" value="GAL4"/>
    <property type="match status" value="1"/>
</dbReference>
<dbReference type="InterPro" id="IPR007219">
    <property type="entry name" value="XnlR_reg_dom"/>
</dbReference>
<feature type="compositionally biased region" description="Basic and acidic residues" evidence="8">
    <location>
        <begin position="159"/>
        <end position="173"/>
    </location>
</feature>
<dbReference type="InterPro" id="IPR051615">
    <property type="entry name" value="Transcr_Regulatory_Elem"/>
</dbReference>
<evidence type="ECO:0000256" key="2">
    <source>
        <dbReference type="ARBA" id="ARBA00022723"/>
    </source>
</evidence>
<dbReference type="PROSITE" id="PS50048">
    <property type="entry name" value="ZN2_CY6_FUNGAL_2"/>
    <property type="match status" value="1"/>
</dbReference>
<feature type="region of interest" description="Disordered" evidence="8">
    <location>
        <begin position="785"/>
        <end position="805"/>
    </location>
</feature>
<feature type="compositionally biased region" description="Low complexity" evidence="8">
    <location>
        <begin position="9"/>
        <end position="22"/>
    </location>
</feature>
<keyword evidence="11" id="KW-1185">Reference proteome</keyword>
<organism evidence="10 11">
    <name type="scientific">Mucor plumbeus</name>
    <dbReference type="NCBI Taxonomy" id="97098"/>
    <lineage>
        <taxon>Eukaryota</taxon>
        <taxon>Fungi</taxon>
        <taxon>Fungi incertae sedis</taxon>
        <taxon>Mucoromycota</taxon>
        <taxon>Mucoromycotina</taxon>
        <taxon>Mucoromycetes</taxon>
        <taxon>Mucorales</taxon>
        <taxon>Mucorineae</taxon>
        <taxon>Mucoraceae</taxon>
        <taxon>Mucor</taxon>
    </lineage>
</organism>
<dbReference type="PROSITE" id="PS00463">
    <property type="entry name" value="ZN2_CY6_FUNGAL_1"/>
    <property type="match status" value="1"/>
</dbReference>
<dbReference type="InterPro" id="IPR001138">
    <property type="entry name" value="Zn2Cys6_DnaBD"/>
</dbReference>
<dbReference type="SUPFAM" id="SSF57701">
    <property type="entry name" value="Zn2/Cys6 DNA-binding domain"/>
    <property type="match status" value="1"/>
</dbReference>
<protein>
    <recommendedName>
        <fullName evidence="9">Zn(2)-C6 fungal-type domain-containing protein</fullName>
    </recommendedName>
</protein>